<dbReference type="InterPro" id="IPR004045">
    <property type="entry name" value="Glutathione_S-Trfase_N"/>
</dbReference>
<dbReference type="InterPro" id="IPR036282">
    <property type="entry name" value="Glutathione-S-Trfase_C_sf"/>
</dbReference>
<name>X1CMZ1_9ZZZZ</name>
<dbReference type="PANTHER" id="PTHR44051:SF8">
    <property type="entry name" value="GLUTATHIONE S-TRANSFERASE GSTA"/>
    <property type="match status" value="1"/>
</dbReference>
<evidence type="ECO:0000313" key="2">
    <source>
        <dbReference type="EMBL" id="GAG85601.1"/>
    </source>
</evidence>
<sequence length="181" mass="20083">MRGHEYTLYWEALSGAIAPQAMLEEMGIAYNKIAVDMEKGEQRSLDYLAINPTGQVPALKLPDGTVIGESAAMVLVLGELHPKSGLVPEIGDPERPHFIRWLVFMAASVYMTFVRVNHPERFIIDVTAIESVRAAAIAEVNRHFAVLNSAIEGAPFFLRQGFTALDIYICMLTVWHPDLSD</sequence>
<reference evidence="2" key="1">
    <citation type="journal article" date="2014" name="Front. Microbiol.">
        <title>High frequency of phylogenetically diverse reductive dehalogenase-homologous genes in deep subseafloor sedimentary metagenomes.</title>
        <authorList>
            <person name="Kawai M."/>
            <person name="Futagami T."/>
            <person name="Toyoda A."/>
            <person name="Takaki Y."/>
            <person name="Nishi S."/>
            <person name="Hori S."/>
            <person name="Arai W."/>
            <person name="Tsubouchi T."/>
            <person name="Morono Y."/>
            <person name="Uchiyama I."/>
            <person name="Ito T."/>
            <person name="Fujiyama A."/>
            <person name="Inagaki F."/>
            <person name="Takami H."/>
        </authorList>
    </citation>
    <scope>NUCLEOTIDE SEQUENCE</scope>
    <source>
        <strain evidence="2">Expedition CK06-06</strain>
    </source>
</reference>
<dbReference type="Pfam" id="PF13409">
    <property type="entry name" value="GST_N_2"/>
    <property type="match status" value="1"/>
</dbReference>
<dbReference type="InterPro" id="IPR040079">
    <property type="entry name" value="Glutathione_S-Trfase"/>
</dbReference>
<dbReference type="PANTHER" id="PTHR44051">
    <property type="entry name" value="GLUTATHIONE S-TRANSFERASE-RELATED"/>
    <property type="match status" value="1"/>
</dbReference>
<dbReference type="AlphaFoldDB" id="X1CMZ1"/>
<dbReference type="SUPFAM" id="SSF47616">
    <property type="entry name" value="GST C-terminal domain-like"/>
    <property type="match status" value="1"/>
</dbReference>
<dbReference type="PROSITE" id="PS50404">
    <property type="entry name" value="GST_NTER"/>
    <property type="match status" value="1"/>
</dbReference>
<dbReference type="Gene3D" id="1.20.1050.10">
    <property type="match status" value="1"/>
</dbReference>
<gene>
    <name evidence="2" type="ORF">S01H4_36306</name>
</gene>
<organism evidence="2">
    <name type="scientific">marine sediment metagenome</name>
    <dbReference type="NCBI Taxonomy" id="412755"/>
    <lineage>
        <taxon>unclassified sequences</taxon>
        <taxon>metagenomes</taxon>
        <taxon>ecological metagenomes</taxon>
    </lineage>
</organism>
<accession>X1CMZ1</accession>
<protein>
    <recommendedName>
        <fullName evidence="1">GST N-terminal domain-containing protein</fullName>
    </recommendedName>
</protein>
<dbReference type="Gene3D" id="3.40.30.10">
    <property type="entry name" value="Glutaredoxin"/>
    <property type="match status" value="1"/>
</dbReference>
<dbReference type="CDD" id="cd03057">
    <property type="entry name" value="GST_N_Beta"/>
    <property type="match status" value="1"/>
</dbReference>
<dbReference type="SFLD" id="SFLDS00019">
    <property type="entry name" value="Glutathione_Transferase_(cytos"/>
    <property type="match status" value="1"/>
</dbReference>
<evidence type="ECO:0000259" key="1">
    <source>
        <dbReference type="PROSITE" id="PS50404"/>
    </source>
</evidence>
<dbReference type="SUPFAM" id="SSF52833">
    <property type="entry name" value="Thioredoxin-like"/>
    <property type="match status" value="1"/>
</dbReference>
<feature type="non-terminal residue" evidence="2">
    <location>
        <position position="181"/>
    </location>
</feature>
<dbReference type="EMBL" id="BART01019391">
    <property type="protein sequence ID" value="GAG85601.1"/>
    <property type="molecule type" value="Genomic_DNA"/>
</dbReference>
<comment type="caution">
    <text evidence="2">The sequence shown here is derived from an EMBL/GenBank/DDBJ whole genome shotgun (WGS) entry which is preliminary data.</text>
</comment>
<feature type="domain" description="GST N-terminal" evidence="1">
    <location>
        <begin position="3"/>
        <end position="85"/>
    </location>
</feature>
<dbReference type="SFLD" id="SFLDG00358">
    <property type="entry name" value="Main_(cytGST)"/>
    <property type="match status" value="1"/>
</dbReference>
<proteinExistence type="predicted"/>
<dbReference type="InterPro" id="IPR036249">
    <property type="entry name" value="Thioredoxin-like_sf"/>
</dbReference>